<sequence length="205" mass="21981">MQYTTLTADSVDSDLEITFNGDELTADYQNAVTAVELDNDNGTEITVSEEDYDFNVDSGDTTLTIDEGVVENADEYDLTIVADNYEDITEDELEVVEGSVSASESSLDDGSYDGGDEKLTLTATVKDNYGNQITDLTSGEVDSITIDGDDAEHVDGDFNHEGDGVYTIVVGNGNTADLSSEPADDDEIVVTINGEDFTVDYGDIK</sequence>
<name>A0A2P8H1Y8_9BACI</name>
<dbReference type="EMBL" id="PYAV01000029">
    <property type="protein sequence ID" value="PSL40233.1"/>
    <property type="molecule type" value="Genomic_DNA"/>
</dbReference>
<dbReference type="Pfam" id="PF07550">
    <property type="entry name" value="Shr-like_HID"/>
    <property type="match status" value="1"/>
</dbReference>
<comment type="caution">
    <text evidence="2">The sequence shown here is derived from an EMBL/GenBank/DDBJ whole genome shotgun (WGS) entry which is preliminary data.</text>
</comment>
<dbReference type="RefSeq" id="WP_181315443.1">
    <property type="nucleotide sequence ID" value="NZ_PYAV01000029.1"/>
</dbReference>
<accession>A0A2P8H1Y8</accession>
<proteinExistence type="predicted"/>
<evidence type="ECO:0000259" key="1">
    <source>
        <dbReference type="Pfam" id="PF07550"/>
    </source>
</evidence>
<evidence type="ECO:0000313" key="2">
    <source>
        <dbReference type="EMBL" id="PSL40233.1"/>
    </source>
</evidence>
<organism evidence="2 3">
    <name type="scientific">Salsuginibacillus halophilus</name>
    <dbReference type="NCBI Taxonomy" id="517424"/>
    <lineage>
        <taxon>Bacteria</taxon>
        <taxon>Bacillati</taxon>
        <taxon>Bacillota</taxon>
        <taxon>Bacilli</taxon>
        <taxon>Bacillales</taxon>
        <taxon>Bacillaceae</taxon>
        <taxon>Salsuginibacillus</taxon>
    </lineage>
</organism>
<dbReference type="InterPro" id="IPR013783">
    <property type="entry name" value="Ig-like_fold"/>
</dbReference>
<evidence type="ECO:0000313" key="3">
    <source>
        <dbReference type="Proteomes" id="UP000242310"/>
    </source>
</evidence>
<dbReference type="Gene3D" id="2.60.40.10">
    <property type="entry name" value="Immunoglobulins"/>
    <property type="match status" value="1"/>
</dbReference>
<dbReference type="InterPro" id="IPR011432">
    <property type="entry name" value="Shr-like_HID"/>
</dbReference>
<protein>
    <submittedName>
        <fullName evidence="2">Uncharacterized protein DUF1533</fullName>
    </submittedName>
</protein>
<dbReference type="AlphaFoldDB" id="A0A2P8H1Y8"/>
<keyword evidence="3" id="KW-1185">Reference proteome</keyword>
<feature type="domain" description="Heme-binding protein Shr-like Hb-interacting" evidence="1">
    <location>
        <begin position="8"/>
        <end position="89"/>
    </location>
</feature>
<reference evidence="2 3" key="1">
    <citation type="submission" date="2018-03" db="EMBL/GenBank/DDBJ databases">
        <title>Genomic Encyclopedia of Type Strains, Phase III (KMG-III): the genomes of soil and plant-associated and newly described type strains.</title>
        <authorList>
            <person name="Whitman W."/>
        </authorList>
    </citation>
    <scope>NUCLEOTIDE SEQUENCE [LARGE SCALE GENOMIC DNA]</scope>
    <source>
        <strain evidence="2 3">CGMCC 1.07653</strain>
    </source>
</reference>
<gene>
    <name evidence="2" type="ORF">B0H94_1291</name>
</gene>
<dbReference type="Proteomes" id="UP000242310">
    <property type="component" value="Unassembled WGS sequence"/>
</dbReference>